<organism evidence="1 2">
    <name type="scientific">Hymenobacter caeli</name>
    <dbReference type="NCBI Taxonomy" id="2735894"/>
    <lineage>
        <taxon>Bacteria</taxon>
        <taxon>Pseudomonadati</taxon>
        <taxon>Bacteroidota</taxon>
        <taxon>Cytophagia</taxon>
        <taxon>Cytophagales</taxon>
        <taxon>Hymenobacteraceae</taxon>
        <taxon>Hymenobacter</taxon>
    </lineage>
</organism>
<comment type="caution">
    <text evidence="1">The sequence shown here is derived from an EMBL/GenBank/DDBJ whole genome shotgun (WGS) entry which is preliminary data.</text>
</comment>
<dbReference type="Proteomes" id="UP000779507">
    <property type="component" value="Unassembled WGS sequence"/>
</dbReference>
<dbReference type="RefSeq" id="WP_173808742.1">
    <property type="nucleotide sequence ID" value="NZ_JABSNP010000003.1"/>
</dbReference>
<reference evidence="1 2" key="1">
    <citation type="submission" date="2020-05" db="EMBL/GenBank/DDBJ databases">
        <title>Genomic Encyclopedia of Type Strains, Phase IV (KMG-V): Genome sequencing to study the core and pangenomes of soil and plant-associated prokaryotes.</title>
        <authorList>
            <person name="Whitman W."/>
        </authorList>
    </citation>
    <scope>NUCLEOTIDE SEQUENCE [LARGE SCALE GENOMIC DNA]</scope>
    <source>
        <strain evidence="1 2">9A</strain>
    </source>
</reference>
<dbReference type="EMBL" id="JABSNP010000003">
    <property type="protein sequence ID" value="NRT17969.1"/>
    <property type="molecule type" value="Genomic_DNA"/>
</dbReference>
<proteinExistence type="predicted"/>
<evidence type="ECO:0000313" key="2">
    <source>
        <dbReference type="Proteomes" id="UP000779507"/>
    </source>
</evidence>
<sequence length="282" mass="31680">MPDPNYKSDQCCFAAKSSSIRLRTHFFACLLLVLGVACQPEKQRPITTHAVSHPTLLRAGEKILSKNRRFVYVARWYAPGATTATLDTVTMTASGVPCSHTPTQMCFEWLFRPDTLWSSGFRGSVGAVENKEEFWIHPPRYGRYRILELGPFPHIKLPAVPGGTWGWAVYPQAADYADLAWANWKDTLRVKFRYTLGSTVQLATPLGNLPCHRVQGTGTSRLGTTALEAYFHPAYGFVRLNYCNIDGSRVQLEMATVDMRPESTGKILEQVFWRPSNPQPPK</sequence>
<gene>
    <name evidence="1" type="ORF">HNP98_000780</name>
</gene>
<evidence type="ECO:0000313" key="1">
    <source>
        <dbReference type="EMBL" id="NRT17969.1"/>
    </source>
</evidence>
<protein>
    <submittedName>
        <fullName evidence="1">Uncharacterized protein</fullName>
    </submittedName>
</protein>
<accession>A0ABX2FLI0</accession>
<keyword evidence="2" id="KW-1185">Reference proteome</keyword>
<name>A0ABX2FLI0_9BACT</name>